<reference evidence="1" key="1">
    <citation type="submission" date="2023-06" db="EMBL/GenBank/DDBJ databases">
        <authorList>
            <consortium name="Lawrence Berkeley National Laboratory"/>
            <person name="Ahrendt S."/>
            <person name="Sahu N."/>
            <person name="Indic B."/>
            <person name="Wong-Bajracharya J."/>
            <person name="Merenyi Z."/>
            <person name="Ke H.-M."/>
            <person name="Monk M."/>
            <person name="Kocsube S."/>
            <person name="Drula E."/>
            <person name="Lipzen A."/>
            <person name="Balint B."/>
            <person name="Henrissat B."/>
            <person name="Andreopoulos B."/>
            <person name="Martin F.M."/>
            <person name="Harder C.B."/>
            <person name="Rigling D."/>
            <person name="Ford K.L."/>
            <person name="Foster G.D."/>
            <person name="Pangilinan J."/>
            <person name="Papanicolaou A."/>
            <person name="Barry K."/>
            <person name="LaButti K."/>
            <person name="Viragh M."/>
            <person name="Koriabine M."/>
            <person name="Yan M."/>
            <person name="Riley R."/>
            <person name="Champramary S."/>
            <person name="Plett K.L."/>
            <person name="Tsai I.J."/>
            <person name="Slot J."/>
            <person name="Sipos G."/>
            <person name="Plett J."/>
            <person name="Nagy L.G."/>
            <person name="Grigoriev I.V."/>
        </authorList>
    </citation>
    <scope>NUCLEOTIDE SEQUENCE</scope>
    <source>
        <strain evidence="1">CCBAS 213</strain>
    </source>
</reference>
<proteinExistence type="predicted"/>
<dbReference type="EMBL" id="JAUEPS010000079">
    <property type="protein sequence ID" value="KAK0440042.1"/>
    <property type="molecule type" value="Genomic_DNA"/>
</dbReference>
<dbReference type="AlphaFoldDB" id="A0AA39MMT5"/>
<evidence type="ECO:0000313" key="1">
    <source>
        <dbReference type="EMBL" id="KAK0440042.1"/>
    </source>
</evidence>
<dbReference type="RefSeq" id="XP_060323491.1">
    <property type="nucleotide sequence ID" value="XM_060470342.1"/>
</dbReference>
<protein>
    <submittedName>
        <fullName evidence="1">Uncharacterized protein</fullName>
    </submittedName>
</protein>
<organism evidence="1 2">
    <name type="scientific">Armillaria tabescens</name>
    <name type="common">Ringless honey mushroom</name>
    <name type="synonym">Agaricus tabescens</name>
    <dbReference type="NCBI Taxonomy" id="1929756"/>
    <lineage>
        <taxon>Eukaryota</taxon>
        <taxon>Fungi</taxon>
        <taxon>Dikarya</taxon>
        <taxon>Basidiomycota</taxon>
        <taxon>Agaricomycotina</taxon>
        <taxon>Agaricomycetes</taxon>
        <taxon>Agaricomycetidae</taxon>
        <taxon>Agaricales</taxon>
        <taxon>Marasmiineae</taxon>
        <taxon>Physalacriaceae</taxon>
        <taxon>Desarmillaria</taxon>
    </lineage>
</organism>
<accession>A0AA39MMT5</accession>
<dbReference type="Proteomes" id="UP001175211">
    <property type="component" value="Unassembled WGS sequence"/>
</dbReference>
<evidence type="ECO:0000313" key="2">
    <source>
        <dbReference type="Proteomes" id="UP001175211"/>
    </source>
</evidence>
<keyword evidence="2" id="KW-1185">Reference proteome</keyword>
<gene>
    <name evidence="1" type="ORF">EV420DRAFT_1486065</name>
</gene>
<comment type="caution">
    <text evidence="1">The sequence shown here is derived from an EMBL/GenBank/DDBJ whole genome shotgun (WGS) entry which is preliminary data.</text>
</comment>
<name>A0AA39MMT5_ARMTA</name>
<dbReference type="GeneID" id="85353890"/>
<sequence>MEGWKPIVLLCSDFRGKEMPRLHTWLLVNLADVERDDYFGDKYVVDPIHILEYPDEDALPVTSEELQEHSLFCGTNLRKLCLENQPWKERLSIETIRGILSNSKDTLEVLSLAFVIDPIYNNAPRPESRLTLPHVCSLKLEYLISDEAKNVFRTFDFPGIRKLTLRNRRDDLDDSYVLIELMKYFHLEQLVDLELTGIWVLPEDFSELEVLKDDEIPEDYFVILKLFRRLTQVGRFTLQNCCNDFLRFLNYRDRGGPLNLSGIKHLVVKEHTEKASAGVVVVFIQDRLELGMVNGVYEGSVLESLILDVQADVQAEIKSLGDLAFAKEKKITYEYDG</sequence>